<evidence type="ECO:0000313" key="2">
    <source>
        <dbReference type="Proteomes" id="UP000759273"/>
    </source>
</evidence>
<evidence type="ECO:0008006" key="3">
    <source>
        <dbReference type="Google" id="ProtNLM"/>
    </source>
</evidence>
<protein>
    <recommendedName>
        <fullName evidence="3">Peptidase C39-like domain-containing protein</fullName>
    </recommendedName>
</protein>
<dbReference type="AlphaFoldDB" id="A0A943HIQ4"/>
<evidence type="ECO:0000313" key="1">
    <source>
        <dbReference type="EMBL" id="MBS5331911.1"/>
    </source>
</evidence>
<proteinExistence type="predicted"/>
<dbReference type="EMBL" id="JAGZGG010000008">
    <property type="protein sequence ID" value="MBS5331911.1"/>
    <property type="molecule type" value="Genomic_DNA"/>
</dbReference>
<accession>A0A943HIQ4</accession>
<organism evidence="1 2">
    <name type="scientific">Subdoligranulum variabile</name>
    <dbReference type="NCBI Taxonomy" id="214851"/>
    <lineage>
        <taxon>Bacteria</taxon>
        <taxon>Bacillati</taxon>
        <taxon>Bacillota</taxon>
        <taxon>Clostridia</taxon>
        <taxon>Eubacteriales</taxon>
        <taxon>Oscillospiraceae</taxon>
        <taxon>Subdoligranulum</taxon>
    </lineage>
</organism>
<name>A0A943HIQ4_9FIRM</name>
<dbReference type="Proteomes" id="UP000759273">
    <property type="component" value="Unassembled WGS sequence"/>
</dbReference>
<gene>
    <name evidence="1" type="ORF">KHY36_05195</name>
</gene>
<comment type="caution">
    <text evidence="1">The sequence shown here is derived from an EMBL/GenBank/DDBJ whole genome shotgun (WGS) entry which is preliminary data.</text>
</comment>
<sequence length="437" mass="47991">MERNTVLLRETEAFMRGELDNVTVSQNSIVLDLVQGSYVPYGCYTSAPISMPVFDALRVSWNAASPRGTAVEAQARVLVDGNWTPWVGFGKWSPYLHRESPAYQERGPVQRWPAHLQLDSKYATQAQLRIYLYSKDEKATPAVTLLGVSTHVVDVIPARGRPVNARLHLMPYAAARRTPALRPWMDLANCLASLTNRWGADLLPEEFAQVLRDWRAPDDCDPRNLSFAAAAAAQWGFPAWVAYGDLALLRAEARAGCGAVVGLQSSPEQIAAGAPERRFAAVRGFAAIDGSPKVLLCDPWASGNDFDCETDMPLDDFMVAWDNLALLMRQRKNNTSPLGRTRCSAWLRPVGTDAPGVYHMYINGEEHLLADDFCARGGVLAYSLPDAQPHATTAHRQFTYVEPAQGGILLERGDTPRKYTVYAIDSAGGMLVGDVTV</sequence>
<reference evidence="1" key="1">
    <citation type="submission" date="2021-02" db="EMBL/GenBank/DDBJ databases">
        <title>Infant gut strain persistence is associated with maternal origin, phylogeny, and functional potential including surface adhesion and iron acquisition.</title>
        <authorList>
            <person name="Lou Y.C."/>
        </authorList>
    </citation>
    <scope>NUCLEOTIDE SEQUENCE</scope>
    <source>
        <strain evidence="1">L3_101_000M1_dasL3_101_000M1_concoct_87</strain>
    </source>
</reference>